<dbReference type="InterPro" id="IPR006569">
    <property type="entry name" value="CID_dom"/>
</dbReference>
<evidence type="ECO:0000259" key="1">
    <source>
        <dbReference type="PROSITE" id="PS51391"/>
    </source>
</evidence>
<evidence type="ECO:0000313" key="2">
    <source>
        <dbReference type="EMBL" id="KEZ42567.1"/>
    </source>
</evidence>
<feature type="domain" description="CID" evidence="1">
    <location>
        <begin position="3"/>
        <end position="139"/>
    </location>
</feature>
<dbReference type="InterPro" id="IPR008942">
    <property type="entry name" value="ENTH_VHS"/>
</dbReference>
<dbReference type="EMBL" id="JOWA01000099">
    <property type="protein sequence ID" value="KEZ42567.1"/>
    <property type="molecule type" value="Genomic_DNA"/>
</dbReference>
<dbReference type="OrthoDB" id="21266at2759"/>
<dbReference type="PANTHER" id="PTHR28291:SF1">
    <property type="entry name" value="CTD KINASE SUBUNIT GAMMA"/>
    <property type="match status" value="1"/>
</dbReference>
<accession>A0A084G5F5</accession>
<dbReference type="Proteomes" id="UP000028545">
    <property type="component" value="Unassembled WGS sequence"/>
</dbReference>
<sequence length="240" mass="28013">MADPFEVRMRFTKQLQQLNASVTATQKAAQYALKYKDMDEDLHSCIVEQLEQNRNMNTRANIMYFIEQFLQLASKDGHVNYVRMMQRDIIRVVDAVAPDDGTGSANVKVVRKVLQGLCNKGFFQQDLVLEIEECLKDRVTKDFSLESPVASDSQAGRPAPKHSTFEDVRQIDRRIEEDRERHKRLRETMWAVPAGPTDKPEWEKLWEETSDWGSDDDLMAKEEREMKEREWSSYCTHYNG</sequence>
<dbReference type="InterPro" id="IPR024637">
    <property type="entry name" value="Ctk3_C"/>
</dbReference>
<dbReference type="AlphaFoldDB" id="A0A084G5F5"/>
<dbReference type="GO" id="GO:0070692">
    <property type="term" value="C:CTDK-1 complex"/>
    <property type="evidence" value="ECO:0007669"/>
    <property type="project" value="InterPro"/>
</dbReference>
<comment type="caution">
    <text evidence="2">The sequence shown here is derived from an EMBL/GenBank/DDBJ whole genome shotgun (WGS) entry which is preliminary data.</text>
</comment>
<dbReference type="GeneID" id="27724870"/>
<dbReference type="Pfam" id="PF12350">
    <property type="entry name" value="CTK3_C"/>
    <property type="match status" value="1"/>
</dbReference>
<dbReference type="KEGG" id="sapo:SAPIO_CDS5798"/>
<reference evidence="2 3" key="1">
    <citation type="journal article" date="2014" name="Genome Announc.">
        <title>Draft genome sequence of the pathogenic fungus Scedosporium apiospermum.</title>
        <authorList>
            <person name="Vandeputte P."/>
            <person name="Ghamrawi S."/>
            <person name="Rechenmann M."/>
            <person name="Iltis A."/>
            <person name="Giraud S."/>
            <person name="Fleury M."/>
            <person name="Thornton C."/>
            <person name="Delhaes L."/>
            <person name="Meyer W."/>
            <person name="Papon N."/>
            <person name="Bouchara J.P."/>
        </authorList>
    </citation>
    <scope>NUCLEOTIDE SEQUENCE [LARGE SCALE GENOMIC DNA]</scope>
    <source>
        <strain evidence="2 3">IHEM 14462</strain>
    </source>
</reference>
<dbReference type="InterPro" id="IPR042326">
    <property type="entry name" value="Ctk3"/>
</dbReference>
<dbReference type="VEuPathDB" id="FungiDB:SAPIO_CDS5798"/>
<dbReference type="InterPro" id="IPR024638">
    <property type="entry name" value="Ctk3_N"/>
</dbReference>
<dbReference type="PROSITE" id="PS51391">
    <property type="entry name" value="CID"/>
    <property type="match status" value="1"/>
</dbReference>
<protein>
    <recommendedName>
        <fullName evidence="1">CID domain-containing protein</fullName>
    </recommendedName>
</protein>
<dbReference type="GO" id="GO:0032786">
    <property type="term" value="P:positive regulation of DNA-templated transcription, elongation"/>
    <property type="evidence" value="ECO:0007669"/>
    <property type="project" value="InterPro"/>
</dbReference>
<proteinExistence type="predicted"/>
<keyword evidence="3" id="KW-1185">Reference proteome</keyword>
<dbReference type="GO" id="GO:0045943">
    <property type="term" value="P:positive regulation of transcription by RNA polymerase I"/>
    <property type="evidence" value="ECO:0007669"/>
    <property type="project" value="TreeGrafter"/>
</dbReference>
<organism evidence="2 3">
    <name type="scientific">Pseudallescheria apiosperma</name>
    <name type="common">Scedosporium apiospermum</name>
    <dbReference type="NCBI Taxonomy" id="563466"/>
    <lineage>
        <taxon>Eukaryota</taxon>
        <taxon>Fungi</taxon>
        <taxon>Dikarya</taxon>
        <taxon>Ascomycota</taxon>
        <taxon>Pezizomycotina</taxon>
        <taxon>Sordariomycetes</taxon>
        <taxon>Hypocreomycetidae</taxon>
        <taxon>Microascales</taxon>
        <taxon>Microascaceae</taxon>
        <taxon>Scedosporium</taxon>
    </lineage>
</organism>
<name>A0A084G5F5_PSEDA</name>
<dbReference type="Pfam" id="PF12243">
    <property type="entry name" value="CTK3"/>
    <property type="match status" value="1"/>
</dbReference>
<dbReference type="RefSeq" id="XP_016642366.1">
    <property type="nucleotide sequence ID" value="XM_016788050.1"/>
</dbReference>
<dbReference type="Gene3D" id="1.25.40.90">
    <property type="match status" value="1"/>
</dbReference>
<dbReference type="OMA" id="DMGEDLH"/>
<dbReference type="HOGENOM" id="CLU_051552_0_0_1"/>
<gene>
    <name evidence="2" type="ORF">SAPIO_CDS5798</name>
</gene>
<evidence type="ECO:0000313" key="3">
    <source>
        <dbReference type="Proteomes" id="UP000028545"/>
    </source>
</evidence>
<dbReference type="FunFam" id="1.25.40.90:FF:000032">
    <property type="entry name" value="CTD kinase subunit gamma"/>
    <property type="match status" value="1"/>
</dbReference>
<dbReference type="PANTHER" id="PTHR28291">
    <property type="entry name" value="CTD KINASE SUBUNIT GAMMA"/>
    <property type="match status" value="1"/>
</dbReference>